<evidence type="ECO:0000256" key="2">
    <source>
        <dbReference type="ARBA" id="ARBA00024341"/>
    </source>
</evidence>
<dbReference type="Proteomes" id="UP000288805">
    <property type="component" value="Unassembled WGS sequence"/>
</dbReference>
<feature type="compositionally biased region" description="Low complexity" evidence="5">
    <location>
        <begin position="421"/>
        <end position="431"/>
    </location>
</feature>
<dbReference type="Gene3D" id="1.20.5.190">
    <property type="match status" value="1"/>
</dbReference>
<dbReference type="SUPFAM" id="SSF52540">
    <property type="entry name" value="P-loop containing nucleoside triphosphate hydrolases"/>
    <property type="match status" value="1"/>
</dbReference>
<feature type="region of interest" description="Disordered" evidence="5">
    <location>
        <begin position="414"/>
        <end position="464"/>
    </location>
</feature>
<dbReference type="Pfam" id="PF13178">
    <property type="entry name" value="DUF4005"/>
    <property type="match status" value="1"/>
</dbReference>
<dbReference type="Pfam" id="PF00612">
    <property type="entry name" value="IQ"/>
    <property type="match status" value="2"/>
</dbReference>
<dbReference type="PANTHER" id="PTHR32295">
    <property type="entry name" value="IQ-DOMAIN 5-RELATED"/>
    <property type="match status" value="1"/>
</dbReference>
<evidence type="ECO:0000256" key="4">
    <source>
        <dbReference type="ARBA" id="ARBA00045534"/>
    </source>
</evidence>
<comment type="similarity">
    <text evidence="2">Belongs to the IQD family.</text>
</comment>
<evidence type="ECO:0000313" key="8">
    <source>
        <dbReference type="Proteomes" id="UP000288805"/>
    </source>
</evidence>
<organism evidence="7 8">
    <name type="scientific">Vitis vinifera</name>
    <name type="common">Grape</name>
    <dbReference type="NCBI Taxonomy" id="29760"/>
    <lineage>
        <taxon>Eukaryota</taxon>
        <taxon>Viridiplantae</taxon>
        <taxon>Streptophyta</taxon>
        <taxon>Embryophyta</taxon>
        <taxon>Tracheophyta</taxon>
        <taxon>Spermatophyta</taxon>
        <taxon>Magnoliopsida</taxon>
        <taxon>eudicotyledons</taxon>
        <taxon>Gunneridae</taxon>
        <taxon>Pentapetalae</taxon>
        <taxon>rosids</taxon>
        <taxon>Vitales</taxon>
        <taxon>Vitaceae</taxon>
        <taxon>Viteae</taxon>
        <taxon>Vitis</taxon>
    </lineage>
</organism>
<dbReference type="PANTHER" id="PTHR32295:SF6">
    <property type="entry name" value="PROTEIN IQ-DOMAIN 18"/>
    <property type="match status" value="1"/>
</dbReference>
<evidence type="ECO:0000259" key="6">
    <source>
        <dbReference type="Pfam" id="PF13178"/>
    </source>
</evidence>
<evidence type="ECO:0000256" key="1">
    <source>
        <dbReference type="ARBA" id="ARBA00022860"/>
    </source>
</evidence>
<dbReference type="CDD" id="cd23767">
    <property type="entry name" value="IQCD"/>
    <property type="match status" value="1"/>
</dbReference>
<evidence type="ECO:0000256" key="3">
    <source>
        <dbReference type="ARBA" id="ARBA00024378"/>
    </source>
</evidence>
<dbReference type="EMBL" id="QGNW01000168">
    <property type="protein sequence ID" value="RVW89036.1"/>
    <property type="molecule type" value="Genomic_DNA"/>
</dbReference>
<dbReference type="InterPro" id="IPR027417">
    <property type="entry name" value="P-loop_NTPase"/>
</dbReference>
<comment type="subunit">
    <text evidence="3">Binds to multiple calmodulin (CaM) in the presence of Ca(2+) and CaM-like proteins.</text>
</comment>
<dbReference type="InterPro" id="IPR025064">
    <property type="entry name" value="DUF4005"/>
</dbReference>
<dbReference type="InterPro" id="IPR000048">
    <property type="entry name" value="IQ_motif_EF-hand-BS"/>
</dbReference>
<reference evidence="7 8" key="1">
    <citation type="journal article" date="2018" name="PLoS Genet.">
        <title>Population sequencing reveals clonal diversity and ancestral inbreeding in the grapevine cultivar Chardonnay.</title>
        <authorList>
            <person name="Roach M.J."/>
            <person name="Johnson D.L."/>
            <person name="Bohlmann J."/>
            <person name="van Vuuren H.J."/>
            <person name="Jones S.J."/>
            <person name="Pretorius I.S."/>
            <person name="Schmidt S.A."/>
            <person name="Borneman A.R."/>
        </authorList>
    </citation>
    <scope>NUCLEOTIDE SEQUENCE [LARGE SCALE GENOMIC DNA]</scope>
    <source>
        <strain evidence="8">cv. Chardonnay</strain>
        <tissue evidence="7">Leaf</tissue>
    </source>
</reference>
<evidence type="ECO:0000256" key="5">
    <source>
        <dbReference type="SAM" id="MobiDB-lite"/>
    </source>
</evidence>
<dbReference type="PROSITE" id="PS50096">
    <property type="entry name" value="IQ"/>
    <property type="match status" value="2"/>
</dbReference>
<proteinExistence type="inferred from homology"/>
<feature type="domain" description="DUF4005" evidence="6">
    <location>
        <begin position="378"/>
        <end position="460"/>
    </location>
</feature>
<sequence>MGKIGGAGSWLTAVKRAFRSPSKREEHEQEEEEKVRFCLVSWKIVDQMSSRLVGVNCNGICFWVCAEAGKTKMDFRKHSNNNETGVQLCETRTITTRANSAETTGTARMAKNPVSEAADAEKRHAIAVAMATAAAAEAAVATAKAAVEVARLTRRPSIFVREHCAAIVIQTAFRGYLARKALRALKGLVKLQALVRGHNVRKRAKKTLRCMQALVRVQARVCDQRKRLSLSHEEKIDSIFSDPSSLWESNLLNRKSMSAWDWDDHPHTKKREEEALAHAFAHQIWRSSRKDQYHASEGELEDKPRRLDRRMVTKHWESTGRSSCDQREHIKTVEVDTSQPYSYSTPIFQRPFHQPPSPITPSPYKIKLFQAHSASPRCHSAAQTPKLGSIYYHGMWSSSSAGAAAMPNYMASTESAKARARSQSAPRQRASTPERDRPGSARKRLSFPDPDPFGATGIEGETFGSNFEGSNVSSCCEESHGDEINIQPVILGRG</sequence>
<protein>
    <submittedName>
        <fullName evidence="7">Protein IQ-domain 14</fullName>
    </submittedName>
</protein>
<keyword evidence="1" id="KW-0112">Calmodulin-binding</keyword>
<accession>A0A438HX79</accession>
<evidence type="ECO:0000313" key="7">
    <source>
        <dbReference type="EMBL" id="RVW89036.1"/>
    </source>
</evidence>
<gene>
    <name evidence="7" type="primary">IQD14_6</name>
    <name evidence="7" type="ORF">CK203_029331</name>
</gene>
<name>A0A438HX79_VITVI</name>
<dbReference type="GO" id="GO:0005516">
    <property type="term" value="F:calmodulin binding"/>
    <property type="evidence" value="ECO:0007669"/>
    <property type="project" value="UniProtKB-KW"/>
</dbReference>
<comment type="function">
    <text evidence="4">May be involved in cooperative interactions with calmodulins or calmodulin-like proteins. Recruits calmodulin proteins to microtubules, thus being a potential scaffold in cellular signaling and trafficking. May associate with nucleic acids and regulate gene expression at the transcriptional or post-transcriptional level.</text>
</comment>
<dbReference type="SMART" id="SM00015">
    <property type="entry name" value="IQ"/>
    <property type="match status" value="2"/>
</dbReference>
<comment type="caution">
    <text evidence="7">The sequence shown here is derived from an EMBL/GenBank/DDBJ whole genome shotgun (WGS) entry which is preliminary data.</text>
</comment>
<dbReference type="AlphaFoldDB" id="A0A438HX79"/>